<evidence type="ECO:0008006" key="3">
    <source>
        <dbReference type="Google" id="ProtNLM"/>
    </source>
</evidence>
<dbReference type="AlphaFoldDB" id="A0A271J2Q5"/>
<organism evidence="1 2">
    <name type="scientific">Rubrivirga marina</name>
    <dbReference type="NCBI Taxonomy" id="1196024"/>
    <lineage>
        <taxon>Bacteria</taxon>
        <taxon>Pseudomonadati</taxon>
        <taxon>Rhodothermota</taxon>
        <taxon>Rhodothermia</taxon>
        <taxon>Rhodothermales</taxon>
        <taxon>Rubricoccaceae</taxon>
        <taxon>Rubrivirga</taxon>
    </lineage>
</organism>
<evidence type="ECO:0000313" key="2">
    <source>
        <dbReference type="Proteomes" id="UP000216339"/>
    </source>
</evidence>
<dbReference type="OrthoDB" id="9779968at2"/>
<reference evidence="1 2" key="1">
    <citation type="submission" date="2016-11" db="EMBL/GenBank/DDBJ databases">
        <title>Study of marine rhodopsin-containing bacteria.</title>
        <authorList>
            <person name="Yoshizawa S."/>
            <person name="Kumagai Y."/>
            <person name="Kogure K."/>
        </authorList>
    </citation>
    <scope>NUCLEOTIDE SEQUENCE [LARGE SCALE GENOMIC DNA]</scope>
    <source>
        <strain evidence="1 2">SAORIC-28</strain>
    </source>
</reference>
<evidence type="ECO:0000313" key="1">
    <source>
        <dbReference type="EMBL" id="PAP77630.1"/>
    </source>
</evidence>
<protein>
    <recommendedName>
        <fullName evidence="3">DUF1501 domain-containing protein</fullName>
    </recommendedName>
</protein>
<gene>
    <name evidence="1" type="ORF">BSZ37_14860</name>
</gene>
<dbReference type="PANTHER" id="PTHR43737:SF1">
    <property type="entry name" value="DUF1501 DOMAIN-CONTAINING PROTEIN"/>
    <property type="match status" value="1"/>
</dbReference>
<sequence length="413" mass="43336">MTSRRAFLSSGGLALLAAGVGGVPSFLTRAASATPSGSFRRRKVLVTVFQRGAMDGLAAVQPLSDPMLARLRPTLALDARRQLVDLDGRFGLHPSLRPFGDYFREGTLGIVHGVGSPVATRSHFDAQDFMETGRPGDKRADSGWLNRATGLLGHEPSTPFQAVALTPALPLSLRGEAPALAIANLEDFGVMAPGAMAATGESLEALYAQTAGDLLSSAGREGLEAANVLDQARLDQYRPENGADYPRSELGESLRQIAQLIKADVGLQVAFAEAGGWDTHARQGAADGSFARRAADLAQSVAAFWTDLERYQDDVVVLTMTEFGRTVAENGTGGTDHGRASAMFVLGNAVRGGEVHGAPLVLDPDALEDGRDLPVTTDFRALFAGVAGPHLGIATGDGLFPGWAGRPLDVLRS</sequence>
<dbReference type="Proteomes" id="UP000216339">
    <property type="component" value="Unassembled WGS sequence"/>
</dbReference>
<dbReference type="InterPro" id="IPR006311">
    <property type="entry name" value="TAT_signal"/>
</dbReference>
<dbReference type="PANTHER" id="PTHR43737">
    <property type="entry name" value="BLL7424 PROTEIN"/>
    <property type="match status" value="1"/>
</dbReference>
<accession>A0A271J2Q5</accession>
<dbReference type="Pfam" id="PF07394">
    <property type="entry name" value="DUF1501"/>
    <property type="match status" value="1"/>
</dbReference>
<dbReference type="InterPro" id="IPR010869">
    <property type="entry name" value="DUF1501"/>
</dbReference>
<dbReference type="PROSITE" id="PS51318">
    <property type="entry name" value="TAT"/>
    <property type="match status" value="1"/>
</dbReference>
<proteinExistence type="predicted"/>
<keyword evidence="2" id="KW-1185">Reference proteome</keyword>
<dbReference type="RefSeq" id="WP_095511299.1">
    <property type="nucleotide sequence ID" value="NZ_MQWD01000001.1"/>
</dbReference>
<name>A0A271J2Q5_9BACT</name>
<dbReference type="EMBL" id="MQWD01000001">
    <property type="protein sequence ID" value="PAP77630.1"/>
    <property type="molecule type" value="Genomic_DNA"/>
</dbReference>
<comment type="caution">
    <text evidence="1">The sequence shown here is derived from an EMBL/GenBank/DDBJ whole genome shotgun (WGS) entry which is preliminary data.</text>
</comment>